<dbReference type="InterPro" id="IPR001095">
    <property type="entry name" value="Acetyl_CoA_COase_a_su"/>
</dbReference>
<keyword evidence="7 10" id="KW-0443">Lipid metabolism</keyword>
<comment type="catalytic activity">
    <reaction evidence="9 10">
        <text>N(6)-carboxybiotinyl-L-lysyl-[protein] + acetyl-CoA = N(6)-biotinyl-L-lysyl-[protein] + malonyl-CoA</text>
        <dbReference type="Rhea" id="RHEA:54728"/>
        <dbReference type="Rhea" id="RHEA-COMP:10505"/>
        <dbReference type="Rhea" id="RHEA-COMP:10506"/>
        <dbReference type="ChEBI" id="CHEBI:57288"/>
        <dbReference type="ChEBI" id="CHEBI:57384"/>
        <dbReference type="ChEBI" id="CHEBI:83144"/>
        <dbReference type="ChEBI" id="CHEBI:83145"/>
        <dbReference type="EC" id="2.1.3.15"/>
    </reaction>
</comment>
<reference evidence="12 13" key="1">
    <citation type="journal article" date="2014" name="FEMS Microbiol. Lett.">
        <title>Draft genome sequences of three Holospora species (Holospora obtusa, Holospora undulata, and Holospora elegans), endonuclear symbiotic bacteria of the ciliate Paramecium caudatum.</title>
        <authorList>
            <person name="Dohra H."/>
            <person name="Tanaka K."/>
            <person name="Suzuki T."/>
            <person name="Fujishima M."/>
            <person name="Suzuki H."/>
        </authorList>
    </citation>
    <scope>NUCLEOTIDE SEQUENCE [LARGE SCALE GENOMIC DNA]</scope>
    <source>
        <strain evidence="12 13">E1</strain>
    </source>
</reference>
<dbReference type="GO" id="GO:0003989">
    <property type="term" value="F:acetyl-CoA carboxylase activity"/>
    <property type="evidence" value="ECO:0007669"/>
    <property type="project" value="InterPro"/>
</dbReference>
<dbReference type="NCBIfam" id="TIGR00513">
    <property type="entry name" value="accA"/>
    <property type="match status" value="1"/>
</dbReference>
<dbReference type="AlphaFoldDB" id="A0A023DXJ6"/>
<keyword evidence="10" id="KW-0963">Cytoplasm</keyword>
<keyword evidence="13" id="KW-1185">Reference proteome</keyword>
<evidence type="ECO:0000259" key="11">
    <source>
        <dbReference type="PROSITE" id="PS50989"/>
    </source>
</evidence>
<evidence type="ECO:0000256" key="3">
    <source>
        <dbReference type="ARBA" id="ARBA00022679"/>
    </source>
</evidence>
<dbReference type="InterPro" id="IPR011763">
    <property type="entry name" value="COA_CT_C"/>
</dbReference>
<evidence type="ECO:0000256" key="9">
    <source>
        <dbReference type="ARBA" id="ARBA00049152"/>
    </source>
</evidence>
<comment type="subunit">
    <text evidence="10">Acetyl-CoA carboxylase is a heterohexamer composed of biotin carboxyl carrier protein (AccB), biotin carboxylase (AccC) and two subunits each of ACCase subunit alpha (AccA) and ACCase subunit beta (AccD).</text>
</comment>
<dbReference type="GO" id="GO:0009317">
    <property type="term" value="C:acetyl-CoA carboxylase complex"/>
    <property type="evidence" value="ECO:0007669"/>
    <property type="project" value="InterPro"/>
</dbReference>
<dbReference type="STRING" id="1427503.HE1_00454"/>
<dbReference type="Gene3D" id="3.90.226.10">
    <property type="entry name" value="2-enoyl-CoA Hydratase, Chain A, domain 1"/>
    <property type="match status" value="1"/>
</dbReference>
<dbReference type="Pfam" id="PF03255">
    <property type="entry name" value="ACCA"/>
    <property type="match status" value="1"/>
</dbReference>
<comment type="pathway">
    <text evidence="1 10">Lipid metabolism; malonyl-CoA biosynthesis; malonyl-CoA from acetyl-CoA: step 1/1.</text>
</comment>
<evidence type="ECO:0000256" key="1">
    <source>
        <dbReference type="ARBA" id="ARBA00004956"/>
    </source>
</evidence>
<dbReference type="EMBL" id="BAUP01000064">
    <property type="protein sequence ID" value="GAJ46131.1"/>
    <property type="molecule type" value="Genomic_DNA"/>
</dbReference>
<feature type="domain" description="CoA carboxyltransferase C-terminal" evidence="11">
    <location>
        <begin position="40"/>
        <end position="294"/>
    </location>
</feature>
<comment type="caution">
    <text evidence="12">The sequence shown here is derived from an EMBL/GenBank/DDBJ whole genome shotgun (WGS) entry which is preliminary data.</text>
</comment>
<organism evidence="12 13">
    <name type="scientific">Holospora elegans E1</name>
    <dbReference type="NCBI Taxonomy" id="1427503"/>
    <lineage>
        <taxon>Bacteria</taxon>
        <taxon>Pseudomonadati</taxon>
        <taxon>Pseudomonadota</taxon>
        <taxon>Alphaproteobacteria</taxon>
        <taxon>Holosporales</taxon>
        <taxon>Holosporaceae</taxon>
        <taxon>Holospora</taxon>
    </lineage>
</organism>
<evidence type="ECO:0000256" key="6">
    <source>
        <dbReference type="ARBA" id="ARBA00022840"/>
    </source>
</evidence>
<dbReference type="GO" id="GO:2001295">
    <property type="term" value="P:malonyl-CoA biosynthetic process"/>
    <property type="evidence" value="ECO:0007669"/>
    <property type="project" value="UniProtKB-UniRule"/>
</dbReference>
<name>A0A023DXJ6_9PROT</name>
<evidence type="ECO:0000256" key="7">
    <source>
        <dbReference type="ARBA" id="ARBA00023098"/>
    </source>
</evidence>
<dbReference type="InterPro" id="IPR029045">
    <property type="entry name" value="ClpP/crotonase-like_dom_sf"/>
</dbReference>
<dbReference type="PROSITE" id="PS50989">
    <property type="entry name" value="COA_CT_CTER"/>
    <property type="match status" value="1"/>
</dbReference>
<keyword evidence="3 10" id="KW-0808">Transferase</keyword>
<dbReference type="NCBIfam" id="NF004344">
    <property type="entry name" value="PRK05724.1"/>
    <property type="match status" value="1"/>
</dbReference>
<evidence type="ECO:0000256" key="10">
    <source>
        <dbReference type="HAMAP-Rule" id="MF_00823"/>
    </source>
</evidence>
<dbReference type="EC" id="2.1.3.15" evidence="10"/>
<evidence type="ECO:0000256" key="8">
    <source>
        <dbReference type="ARBA" id="ARBA00023160"/>
    </source>
</evidence>
<comment type="similarity">
    <text evidence="10">Belongs to the AccA family.</text>
</comment>
<keyword evidence="6 10" id="KW-0067">ATP-binding</keyword>
<comment type="function">
    <text evidence="10">Component of the acetyl coenzyme A carboxylase (ACC) complex. First, biotin carboxylase catalyzes the carboxylation of biotin on its carrier protein (BCCP) and then the CO(2) group is transferred by the carboxyltransferase to acetyl-CoA to form malonyl-CoA.</text>
</comment>
<dbReference type="OrthoDB" id="9808023at2"/>
<dbReference type="PRINTS" id="PR01069">
    <property type="entry name" value="ACCCTRFRASEA"/>
</dbReference>
<dbReference type="GO" id="GO:0006633">
    <property type="term" value="P:fatty acid biosynthetic process"/>
    <property type="evidence" value="ECO:0007669"/>
    <property type="project" value="UniProtKB-KW"/>
</dbReference>
<protein>
    <recommendedName>
        <fullName evidence="10">Acetyl-coenzyme A carboxylase carboxyl transferase subunit alpha</fullName>
        <shortName evidence="10">ACCase subunit alpha</shortName>
        <shortName evidence="10">Acetyl-CoA carboxylase carboxyltransferase subunit alpha</shortName>
        <ecNumber evidence="10">2.1.3.15</ecNumber>
    </recommendedName>
</protein>
<dbReference type="Proteomes" id="UP000024842">
    <property type="component" value="Unassembled WGS sequence"/>
</dbReference>
<comment type="subcellular location">
    <subcellularLocation>
        <location evidence="10">Cytoplasm</location>
    </subcellularLocation>
</comment>
<gene>
    <name evidence="10" type="primary">accA</name>
    <name evidence="12" type="ORF">HE1_00454</name>
</gene>
<keyword evidence="8 10" id="KW-0275">Fatty acid biosynthesis</keyword>
<dbReference type="UniPathway" id="UPA00655">
    <property type="reaction ID" value="UER00711"/>
</dbReference>
<evidence type="ECO:0000313" key="12">
    <source>
        <dbReference type="EMBL" id="GAJ46131.1"/>
    </source>
</evidence>
<accession>A0A023DXJ6</accession>
<proteinExistence type="inferred from homology"/>
<evidence type="ECO:0000313" key="13">
    <source>
        <dbReference type="Proteomes" id="UP000024842"/>
    </source>
</evidence>
<evidence type="ECO:0000256" key="2">
    <source>
        <dbReference type="ARBA" id="ARBA00022516"/>
    </source>
</evidence>
<dbReference type="HAMAP" id="MF_00823">
    <property type="entry name" value="AcetylCoA_CT_alpha"/>
    <property type="match status" value="1"/>
</dbReference>
<keyword evidence="5 10" id="KW-0276">Fatty acid metabolism</keyword>
<sequence length="333" mass="37334">MKLIMQHLEFESVVVKLQDQIEALKGISGDKIKIQTEILRLEKKRKTLLSNLYKNLTAWQKVLVARHEQRPKTSAYIQQLVQDFFPLCGDKTFGDDMAIQAGVGRFYGTTVLVIGHEKGHDTESRLKHNFGMPHPEGYRKVLRCMDFAQKFGFPILTFVDTAGAYVGTEAEERGQAYAIAACLEKSFSLDVPIISVIIGEGGSGGAIALATANKIFMLEHSVYSVISPEGCASILWRSRDKREEAAVAQKLTAQDLRTLQIIDDIIPEPLGGAHRDPHSTIFAVGRHLNFALQETYENAKADRRTKFLEIGRQFVLKPNHYDLSEGKFSENRI</sequence>
<dbReference type="GO" id="GO:0005524">
    <property type="term" value="F:ATP binding"/>
    <property type="evidence" value="ECO:0007669"/>
    <property type="project" value="UniProtKB-KW"/>
</dbReference>
<dbReference type="PANTHER" id="PTHR42853">
    <property type="entry name" value="ACETYL-COENZYME A CARBOXYLASE CARBOXYL TRANSFERASE SUBUNIT ALPHA"/>
    <property type="match status" value="1"/>
</dbReference>
<evidence type="ECO:0000256" key="5">
    <source>
        <dbReference type="ARBA" id="ARBA00022832"/>
    </source>
</evidence>
<dbReference type="NCBIfam" id="NF041504">
    <property type="entry name" value="AccA_sub"/>
    <property type="match status" value="1"/>
</dbReference>
<dbReference type="PANTHER" id="PTHR42853:SF3">
    <property type="entry name" value="ACETYL-COENZYME A CARBOXYLASE CARBOXYL TRANSFERASE SUBUNIT ALPHA, CHLOROPLASTIC"/>
    <property type="match status" value="1"/>
</dbReference>
<dbReference type="SUPFAM" id="SSF52096">
    <property type="entry name" value="ClpP/crotonase"/>
    <property type="match status" value="1"/>
</dbReference>
<evidence type="ECO:0000256" key="4">
    <source>
        <dbReference type="ARBA" id="ARBA00022741"/>
    </source>
</evidence>
<keyword evidence="4 10" id="KW-0547">Nucleotide-binding</keyword>
<keyword evidence="2 10" id="KW-0444">Lipid biosynthesis</keyword>
<dbReference type="GO" id="GO:0016743">
    <property type="term" value="F:carboxyl- or carbamoyltransferase activity"/>
    <property type="evidence" value="ECO:0007669"/>
    <property type="project" value="UniProtKB-UniRule"/>
</dbReference>